<dbReference type="Gene3D" id="1.10.10.10">
    <property type="entry name" value="Winged helix-like DNA-binding domain superfamily/Winged helix DNA-binding domain"/>
    <property type="match status" value="1"/>
</dbReference>
<dbReference type="InterPro" id="IPR001845">
    <property type="entry name" value="HTH_ArsR_DNA-bd_dom"/>
</dbReference>
<dbReference type="InterPro" id="IPR016032">
    <property type="entry name" value="Sig_transdc_resp-reg_C-effctor"/>
</dbReference>
<dbReference type="InterPro" id="IPR036388">
    <property type="entry name" value="WH-like_DNA-bd_sf"/>
</dbReference>
<dbReference type="InterPro" id="IPR000792">
    <property type="entry name" value="Tscrpt_reg_LuxR_C"/>
</dbReference>
<keyword evidence="2" id="KW-0238">DNA-binding</keyword>
<dbReference type="PROSITE" id="PS50043">
    <property type="entry name" value="HTH_LUXR_2"/>
    <property type="match status" value="1"/>
</dbReference>
<dbReference type="Proteomes" id="UP001501303">
    <property type="component" value="Unassembled WGS sequence"/>
</dbReference>
<keyword evidence="3" id="KW-0804">Transcription</keyword>
<keyword evidence="1" id="KW-0805">Transcription regulation</keyword>
<evidence type="ECO:0000259" key="4">
    <source>
        <dbReference type="PROSITE" id="PS50043"/>
    </source>
</evidence>
<comment type="caution">
    <text evidence="5">The sequence shown here is derived from an EMBL/GenBank/DDBJ whole genome shotgun (WGS) entry which is preliminary data.</text>
</comment>
<organism evidence="5 6">
    <name type="scientific">Streptomyces sodiiphilus</name>
    <dbReference type="NCBI Taxonomy" id="226217"/>
    <lineage>
        <taxon>Bacteria</taxon>
        <taxon>Bacillati</taxon>
        <taxon>Actinomycetota</taxon>
        <taxon>Actinomycetes</taxon>
        <taxon>Kitasatosporales</taxon>
        <taxon>Streptomycetaceae</taxon>
        <taxon>Streptomyces</taxon>
    </lineage>
</organism>
<dbReference type="InterPro" id="IPR036390">
    <property type="entry name" value="WH_DNA-bd_sf"/>
</dbReference>
<evidence type="ECO:0000256" key="1">
    <source>
        <dbReference type="ARBA" id="ARBA00023015"/>
    </source>
</evidence>
<dbReference type="PANTHER" id="PTHR44688">
    <property type="entry name" value="DNA-BINDING TRANSCRIPTIONAL ACTIVATOR DEVR_DOSR"/>
    <property type="match status" value="1"/>
</dbReference>
<evidence type="ECO:0000313" key="6">
    <source>
        <dbReference type="Proteomes" id="UP001501303"/>
    </source>
</evidence>
<dbReference type="Pfam" id="PF01022">
    <property type="entry name" value="HTH_5"/>
    <property type="match status" value="1"/>
</dbReference>
<reference evidence="5 6" key="1">
    <citation type="journal article" date="2019" name="Int. J. Syst. Evol. Microbiol.">
        <title>The Global Catalogue of Microorganisms (GCM) 10K type strain sequencing project: providing services to taxonomists for standard genome sequencing and annotation.</title>
        <authorList>
            <consortium name="The Broad Institute Genomics Platform"/>
            <consortium name="The Broad Institute Genome Sequencing Center for Infectious Disease"/>
            <person name="Wu L."/>
            <person name="Ma J."/>
        </authorList>
    </citation>
    <scope>NUCLEOTIDE SEQUENCE [LARGE SCALE GENOMIC DNA]</scope>
    <source>
        <strain evidence="5 6">JCM 13581</strain>
    </source>
</reference>
<dbReference type="PRINTS" id="PR00038">
    <property type="entry name" value="HTHLUXR"/>
</dbReference>
<proteinExistence type="predicted"/>
<evidence type="ECO:0000256" key="2">
    <source>
        <dbReference type="ARBA" id="ARBA00023125"/>
    </source>
</evidence>
<dbReference type="PANTHER" id="PTHR44688:SF16">
    <property type="entry name" value="DNA-BINDING TRANSCRIPTIONAL ACTIVATOR DEVR_DOSR"/>
    <property type="match status" value="1"/>
</dbReference>
<protein>
    <submittedName>
        <fullName evidence="5">LuxR family transcriptional regulator</fullName>
    </submittedName>
</protein>
<evidence type="ECO:0000256" key="3">
    <source>
        <dbReference type="ARBA" id="ARBA00023163"/>
    </source>
</evidence>
<dbReference type="PROSITE" id="PS00622">
    <property type="entry name" value="HTH_LUXR_1"/>
    <property type="match status" value="1"/>
</dbReference>
<sequence>MVLRAHGSLPEEPAPLDTLRQFLDSPSLPEGSAVRLRRALFHGAMLDTVADKGLVGAAAGMATGPGRGAREFCAALLELVMRKPLLICVDELQSVDRVSLQYLLHAVVKLDSARLMVAFSQDQGDDYRNPLFSAGMMRLPYFRRQRFGVLSASDSEHVVSSLLGAGVRPSSEWYALTGGNPLLLQALVDDMLAAAVPEGQEGETAPIVGDIFLQAVLFCIQRSGLPAVNLSQGVAVLNGSATVSRLAELLEMAPSAVSRALKALEGTGVVRNLDFRHPRIRAGIREHMGSETCRAMHRRAASLLHREGAPSLQIAQQLLAAQSTDEWWAAPVLQSAAEQALAEDNPRLAVACLDLAYEACRDEGIRAGNRLTASAVMWRLNPAASEQLLEEPLAALHNGVLPSARVGELARLLFSHGRVGEGREVLERSSTTDDPGTRPLLTHVGGSGSWLHATPAAVADPEPAKPEALPGAPPGLLDLAGAEDDEQARITVADHALETLPLADAAFDTVVNALNSLVYADRPDLAAPWCEELMEEAARRRSPGWRALFASKRAEIAFRQGSLTETEEYALLAQNIVPGWDGGAFIGGPLAFQIMAYTAMGRHDAAAQRLSRPVPEALYKSVYGLVYRRARGHHYLATGRPHAALGEFLLAGQLAQRWGVDQPEPLPWRVDAAEAWLRLGEPQRADTLIAKQLALGGLSAPRTRGIAMRLRAAHGDPKDKESLLLFTRSVRELQRCGDRLEMSRALAGLGQVYRKQGQAGRAKSLLASARRIAKECGAEGLCVSISLAFDDRQETVEQAPRDGMAQLLSLRGAEKRPSSGKLSKSEYRVAELAVDGYTNREIASHLFITVSTVEQHLTRIYRKLNIRSRKELPSMLVGRSDIA</sequence>
<gene>
    <name evidence="5" type="ORF">GCM10009716_27080</name>
</gene>
<accession>A0ABN2PAH1</accession>
<dbReference type="Gene3D" id="1.25.40.10">
    <property type="entry name" value="Tetratricopeptide repeat domain"/>
    <property type="match status" value="1"/>
</dbReference>
<dbReference type="InterPro" id="IPR011990">
    <property type="entry name" value="TPR-like_helical_dom_sf"/>
</dbReference>
<dbReference type="SMART" id="SM00421">
    <property type="entry name" value="HTH_LUXR"/>
    <property type="match status" value="1"/>
</dbReference>
<dbReference type="SUPFAM" id="SSF46894">
    <property type="entry name" value="C-terminal effector domain of the bipartite response regulators"/>
    <property type="match status" value="1"/>
</dbReference>
<keyword evidence="6" id="KW-1185">Reference proteome</keyword>
<name>A0ABN2PAH1_9ACTN</name>
<evidence type="ECO:0000313" key="5">
    <source>
        <dbReference type="EMBL" id="GAA1916429.1"/>
    </source>
</evidence>
<dbReference type="CDD" id="cd06170">
    <property type="entry name" value="LuxR_C_like"/>
    <property type="match status" value="1"/>
</dbReference>
<dbReference type="SUPFAM" id="SSF46785">
    <property type="entry name" value="Winged helix' DNA-binding domain"/>
    <property type="match status" value="1"/>
</dbReference>
<dbReference type="EMBL" id="BAAAMJ010000028">
    <property type="protein sequence ID" value="GAA1916429.1"/>
    <property type="molecule type" value="Genomic_DNA"/>
</dbReference>
<feature type="domain" description="HTH luxR-type" evidence="4">
    <location>
        <begin position="815"/>
        <end position="880"/>
    </location>
</feature>
<dbReference type="Pfam" id="PF00196">
    <property type="entry name" value="GerE"/>
    <property type="match status" value="1"/>
</dbReference>